<evidence type="ECO:0000313" key="4">
    <source>
        <dbReference type="Proteomes" id="UP000451354"/>
    </source>
</evidence>
<evidence type="ECO:0000256" key="2">
    <source>
        <dbReference type="SAM" id="SignalP"/>
    </source>
</evidence>
<protein>
    <submittedName>
        <fullName evidence="3">Uncharacterized protein</fullName>
    </submittedName>
</protein>
<evidence type="ECO:0000256" key="1">
    <source>
        <dbReference type="SAM" id="MobiDB-lite"/>
    </source>
</evidence>
<keyword evidence="2" id="KW-0732">Signal</keyword>
<feature type="signal peptide" evidence="2">
    <location>
        <begin position="1"/>
        <end position="27"/>
    </location>
</feature>
<proteinExistence type="predicted"/>
<feature type="region of interest" description="Disordered" evidence="1">
    <location>
        <begin position="31"/>
        <end position="67"/>
    </location>
</feature>
<gene>
    <name evidence="3" type="ORF">FIC82_004810</name>
</gene>
<keyword evidence="4" id="KW-1185">Reference proteome</keyword>
<name>A0A6M5UAT6_9MICO</name>
<dbReference type="KEGG" id="cprt:FIC82_004810"/>
<reference evidence="4" key="1">
    <citation type="journal article" date="2022" name="Int. J. Syst. Evol. Microbiol.">
        <title>Cellulosimicrobium protaetiae sp. nov., isolated from the gut of the larva of Protaetia brevitarsis seulensis.</title>
        <authorList>
            <person name="Le Han H."/>
            <person name="Nguyen T.T.H."/>
            <person name="Li Z."/>
            <person name="Shin N.R."/>
            <person name="Kim S.G."/>
        </authorList>
    </citation>
    <scope>NUCLEOTIDE SEQUENCE [LARGE SCALE GENOMIC DNA]</scope>
    <source>
        <strain evidence="4">BI34</strain>
    </source>
</reference>
<dbReference type="RefSeq" id="WP_154797769.1">
    <property type="nucleotide sequence ID" value="NZ_CP052757.1"/>
</dbReference>
<sequence length="67" mass="6404">MTGHEPTRTTAPLVAAATLLAAGLTTACTAPDGGAVGSPGRDGPGSDPVGLVGMWRVSGADGEGLET</sequence>
<organism evidence="3 4">
    <name type="scientific">Cellulosimicrobium protaetiae</name>
    <dbReference type="NCBI Taxonomy" id="2587808"/>
    <lineage>
        <taxon>Bacteria</taxon>
        <taxon>Bacillati</taxon>
        <taxon>Actinomycetota</taxon>
        <taxon>Actinomycetes</taxon>
        <taxon>Micrococcales</taxon>
        <taxon>Promicromonosporaceae</taxon>
        <taxon>Cellulosimicrobium</taxon>
    </lineage>
</organism>
<dbReference type="AlphaFoldDB" id="A0A6M5UAT6"/>
<feature type="chain" id="PRO_5038438402" evidence="2">
    <location>
        <begin position="28"/>
        <end position="67"/>
    </location>
</feature>
<dbReference type="EMBL" id="CP052757">
    <property type="protein sequence ID" value="QJW35626.1"/>
    <property type="molecule type" value="Genomic_DNA"/>
</dbReference>
<feature type="compositionally biased region" description="Gly residues" evidence="1">
    <location>
        <begin position="34"/>
        <end position="43"/>
    </location>
</feature>
<dbReference type="Proteomes" id="UP000451354">
    <property type="component" value="Chromosome"/>
</dbReference>
<accession>A0A6M5UAT6</accession>
<evidence type="ECO:0000313" key="3">
    <source>
        <dbReference type="EMBL" id="QJW35626.1"/>
    </source>
</evidence>